<sequence>MLPALSRRARRALVGALTAITLTVSGATAASAETPQELAKKKEEETKIALTAAMAIGAGNPLPAMPISLMAGPKDFMPVDNLGRPKKEILDQARNFANSTPMPDQIRGAILAGIMFWEGGGKSEIKLPEGAAPRFKQFYWPSIASKCINAQSDAIGSGIAVPGPTVIPVPGAKEGETAFLFTALGTGKLNKTDMKVYWFNLNTFKSGVAPLGGNGINPEGPATVSGNAPTGKGNVIAVMDGSIDTIEKESNAHCSFIPTAAFFEVN</sequence>
<proteinExistence type="predicted"/>
<name>A0A8B4HA27_9CORY</name>
<comment type="caution">
    <text evidence="2">The sequence shown here is derived from an EMBL/GenBank/DDBJ whole genome shotgun (WGS) entry which is preliminary data.</text>
</comment>
<dbReference type="RefSeq" id="WP_005527090.1">
    <property type="nucleotide sequence ID" value="NZ_CAUQUT010000003.1"/>
</dbReference>
<organism evidence="2 3">
    <name type="scientific">Corynebacterium matruchotii</name>
    <dbReference type="NCBI Taxonomy" id="43768"/>
    <lineage>
        <taxon>Bacteria</taxon>
        <taxon>Bacillati</taxon>
        <taxon>Actinomycetota</taxon>
        <taxon>Actinomycetes</taxon>
        <taxon>Mycobacteriales</taxon>
        <taxon>Corynebacteriaceae</taxon>
        <taxon>Corynebacterium</taxon>
    </lineage>
</organism>
<evidence type="ECO:0000313" key="3">
    <source>
        <dbReference type="Proteomes" id="UP000249886"/>
    </source>
</evidence>
<feature type="chain" id="PRO_5039029828" evidence="1">
    <location>
        <begin position="30"/>
        <end position="266"/>
    </location>
</feature>
<evidence type="ECO:0000313" key="2">
    <source>
        <dbReference type="EMBL" id="SPW33195.1"/>
    </source>
</evidence>
<keyword evidence="1" id="KW-0732">Signal</keyword>
<reference evidence="2 3" key="1">
    <citation type="submission" date="2018-06" db="EMBL/GenBank/DDBJ databases">
        <authorList>
            <consortium name="Pathogen Informatics"/>
            <person name="Doyle S."/>
        </authorList>
    </citation>
    <scope>NUCLEOTIDE SEQUENCE [LARGE SCALE GENOMIC DNA]</scope>
    <source>
        <strain evidence="2 3">NCTC10254</strain>
    </source>
</reference>
<dbReference type="Proteomes" id="UP000249886">
    <property type="component" value="Unassembled WGS sequence"/>
</dbReference>
<protein>
    <submittedName>
        <fullName evidence="2">Putative secreted protein</fullName>
    </submittedName>
</protein>
<dbReference type="GeneID" id="84575053"/>
<dbReference type="AlphaFoldDB" id="A0A8B4HA27"/>
<accession>A0A8B4HA27</accession>
<evidence type="ECO:0000256" key="1">
    <source>
        <dbReference type="SAM" id="SignalP"/>
    </source>
</evidence>
<feature type="signal peptide" evidence="1">
    <location>
        <begin position="1"/>
        <end position="29"/>
    </location>
</feature>
<dbReference type="EMBL" id="UARK01000033">
    <property type="protein sequence ID" value="SPW33195.1"/>
    <property type="molecule type" value="Genomic_DNA"/>
</dbReference>
<gene>
    <name evidence="2" type="ORF">NCTC10254_02340</name>
</gene>